<dbReference type="AlphaFoldDB" id="A0A210Q846"/>
<reference evidence="8 9" key="1">
    <citation type="journal article" date="2017" name="Nat. Ecol. Evol.">
        <title>Scallop genome provides insights into evolution of bilaterian karyotype and development.</title>
        <authorList>
            <person name="Wang S."/>
            <person name="Zhang J."/>
            <person name="Jiao W."/>
            <person name="Li J."/>
            <person name="Xun X."/>
            <person name="Sun Y."/>
            <person name="Guo X."/>
            <person name="Huan P."/>
            <person name="Dong B."/>
            <person name="Zhang L."/>
            <person name="Hu X."/>
            <person name="Sun X."/>
            <person name="Wang J."/>
            <person name="Zhao C."/>
            <person name="Wang Y."/>
            <person name="Wang D."/>
            <person name="Huang X."/>
            <person name="Wang R."/>
            <person name="Lv J."/>
            <person name="Li Y."/>
            <person name="Zhang Z."/>
            <person name="Liu B."/>
            <person name="Lu W."/>
            <person name="Hui Y."/>
            <person name="Liang J."/>
            <person name="Zhou Z."/>
            <person name="Hou R."/>
            <person name="Li X."/>
            <person name="Liu Y."/>
            <person name="Li H."/>
            <person name="Ning X."/>
            <person name="Lin Y."/>
            <person name="Zhao L."/>
            <person name="Xing Q."/>
            <person name="Dou J."/>
            <person name="Li Y."/>
            <person name="Mao J."/>
            <person name="Guo H."/>
            <person name="Dou H."/>
            <person name="Li T."/>
            <person name="Mu C."/>
            <person name="Jiang W."/>
            <person name="Fu Q."/>
            <person name="Fu X."/>
            <person name="Miao Y."/>
            <person name="Liu J."/>
            <person name="Yu Q."/>
            <person name="Li R."/>
            <person name="Liao H."/>
            <person name="Li X."/>
            <person name="Kong Y."/>
            <person name="Jiang Z."/>
            <person name="Chourrout D."/>
            <person name="Li R."/>
            <person name="Bao Z."/>
        </authorList>
    </citation>
    <scope>NUCLEOTIDE SEQUENCE [LARGE SCALE GENOMIC DNA]</scope>
    <source>
        <strain evidence="8 9">PY_sf001</strain>
    </source>
</reference>
<accession>A0A210Q846</accession>
<feature type="signal peptide" evidence="6">
    <location>
        <begin position="1"/>
        <end position="19"/>
    </location>
</feature>
<evidence type="ECO:0000256" key="2">
    <source>
        <dbReference type="ARBA" id="ARBA00022737"/>
    </source>
</evidence>
<dbReference type="Gene3D" id="3.20.20.80">
    <property type="entry name" value="Glycosidases"/>
    <property type="match status" value="1"/>
</dbReference>
<protein>
    <submittedName>
        <fullName evidence="8">Exoglucanase XynX</fullName>
    </submittedName>
</protein>
<evidence type="ECO:0000313" key="9">
    <source>
        <dbReference type="Proteomes" id="UP000242188"/>
    </source>
</evidence>
<name>A0A210Q846_MIZYE</name>
<dbReference type="Gene3D" id="2.60.120.260">
    <property type="entry name" value="Galactose-binding domain-like"/>
    <property type="match status" value="1"/>
</dbReference>
<dbReference type="InterPro" id="IPR003305">
    <property type="entry name" value="CenC_carb-bd"/>
</dbReference>
<keyword evidence="4" id="KW-0119">Carbohydrate metabolism</keyword>
<keyword evidence="5" id="KW-0624">Polysaccharide degradation</keyword>
<dbReference type="PANTHER" id="PTHR31490:SF1">
    <property type="entry name" value="ENDO-1,4-BETA-XYLANASE 1"/>
    <property type="match status" value="1"/>
</dbReference>
<dbReference type="PROSITE" id="PS51760">
    <property type="entry name" value="GH10_2"/>
    <property type="match status" value="1"/>
</dbReference>
<gene>
    <name evidence="8" type="ORF">KP79_PYT16711</name>
</gene>
<evidence type="ECO:0000256" key="6">
    <source>
        <dbReference type="SAM" id="SignalP"/>
    </source>
</evidence>
<keyword evidence="6" id="KW-0732">Signal</keyword>
<evidence type="ECO:0000256" key="5">
    <source>
        <dbReference type="ARBA" id="ARBA00023326"/>
    </source>
</evidence>
<feature type="chain" id="PRO_5012487862" evidence="6">
    <location>
        <begin position="20"/>
        <end position="556"/>
    </location>
</feature>
<dbReference type="InterPro" id="IPR017853">
    <property type="entry name" value="GH"/>
</dbReference>
<evidence type="ECO:0000256" key="4">
    <source>
        <dbReference type="ARBA" id="ARBA00023277"/>
    </source>
</evidence>
<evidence type="ECO:0000313" key="8">
    <source>
        <dbReference type="EMBL" id="OWF44903.1"/>
    </source>
</evidence>
<dbReference type="EMBL" id="NEDP02004652">
    <property type="protein sequence ID" value="OWF44903.1"/>
    <property type="molecule type" value="Genomic_DNA"/>
</dbReference>
<dbReference type="Pfam" id="PF02018">
    <property type="entry name" value="CBM_4_9"/>
    <property type="match status" value="1"/>
</dbReference>
<comment type="similarity">
    <text evidence="1">Belongs to the glycosyl hydrolase 10 (cellulase F) family.</text>
</comment>
<evidence type="ECO:0000256" key="3">
    <source>
        <dbReference type="ARBA" id="ARBA00022801"/>
    </source>
</evidence>
<dbReference type="Pfam" id="PF00331">
    <property type="entry name" value="Glyco_hydro_10"/>
    <property type="match status" value="1"/>
</dbReference>
<evidence type="ECO:0000256" key="1">
    <source>
        <dbReference type="ARBA" id="ARBA00007495"/>
    </source>
</evidence>
<keyword evidence="2" id="KW-0677">Repeat</keyword>
<dbReference type="InterPro" id="IPR044846">
    <property type="entry name" value="GH10"/>
</dbReference>
<evidence type="ECO:0000259" key="7">
    <source>
        <dbReference type="PROSITE" id="PS51760"/>
    </source>
</evidence>
<proteinExistence type="inferred from homology"/>
<dbReference type="InterPro" id="IPR008979">
    <property type="entry name" value="Galactose-bd-like_sf"/>
</dbReference>
<dbReference type="SUPFAM" id="SSF49785">
    <property type="entry name" value="Galactose-binding domain-like"/>
    <property type="match status" value="1"/>
</dbReference>
<dbReference type="PRINTS" id="PR00134">
    <property type="entry name" value="GLHYDRLASE10"/>
</dbReference>
<dbReference type="SUPFAM" id="SSF51445">
    <property type="entry name" value="(Trans)glycosidases"/>
    <property type="match status" value="1"/>
</dbReference>
<organism evidence="8 9">
    <name type="scientific">Mizuhopecten yessoensis</name>
    <name type="common">Japanese scallop</name>
    <name type="synonym">Patinopecten yessoensis</name>
    <dbReference type="NCBI Taxonomy" id="6573"/>
    <lineage>
        <taxon>Eukaryota</taxon>
        <taxon>Metazoa</taxon>
        <taxon>Spiralia</taxon>
        <taxon>Lophotrochozoa</taxon>
        <taxon>Mollusca</taxon>
        <taxon>Bivalvia</taxon>
        <taxon>Autobranchia</taxon>
        <taxon>Pteriomorphia</taxon>
        <taxon>Pectinida</taxon>
        <taxon>Pectinoidea</taxon>
        <taxon>Pectinidae</taxon>
        <taxon>Mizuhopecten</taxon>
    </lineage>
</organism>
<dbReference type="InterPro" id="IPR001000">
    <property type="entry name" value="GH10_dom"/>
</dbReference>
<keyword evidence="9" id="KW-1185">Reference proteome</keyword>
<feature type="domain" description="GH10" evidence="7">
    <location>
        <begin position="218"/>
        <end position="499"/>
    </location>
</feature>
<dbReference type="PANTHER" id="PTHR31490">
    <property type="entry name" value="GLYCOSYL HYDROLASE"/>
    <property type="match status" value="1"/>
</dbReference>
<dbReference type="SMART" id="SM00633">
    <property type="entry name" value="Glyco_10"/>
    <property type="match status" value="1"/>
</dbReference>
<keyword evidence="3" id="KW-0378">Hydrolase</keyword>
<dbReference type="OrthoDB" id="3055998at2759"/>
<comment type="caution">
    <text evidence="8">The sequence shown here is derived from an EMBL/GenBank/DDBJ whole genome shotgun (WGS) entry which is preliminary data.</text>
</comment>
<dbReference type="Proteomes" id="UP000242188">
    <property type="component" value="Unassembled WGS sequence"/>
</dbReference>
<sequence>MIVFLFTAWSMFLLTDGAAELLKNPDFESTSFSGNWICSGCTLSSSTDSFHGNHSGKVTQRTNAGIGLGQTVAVSPGHTYVFSARVKLLNMAPGHMFHNVQLRVKESAHSHTTHVNASTNPKTRRENGWVEVGFDFTVSPGIHQISIFFAINEQQVNYMVDDASFEELTYDANWKSEANSRITSIRKAPITVNFQNLHGSGYTVEIQQTGSKFAFGSVVDAAMIVDSVHRPYQQFFYDNFEWGVLGNALKWPQTEPVQGHPNLDNAMIAVNALRAKGKKMRGHNMFWGNAKYTHPRWLNGMNSSEIIQSMHTHINDVISHTRGTLEHWDVYNENLHGIYFEESTGHVNITKEMFYWVHHAERGVKLFLNDFAVASSSKMTTAYKNQALTMKNAGVPIYGIGIQCHTNAQLNISSLKYRLDKIAEAGLPIWITEFTVEESNEAIKADALEDMLTLFISHPAVEGVLLWGYWDGRIWIPESALATGHNVEPNEAGRRYLQLYHQTWRTNETLHVTGNYVYTTGFKGDYTLRLKHSGHLVRTQHFTLDNGGKTVNVKMP</sequence>
<dbReference type="GO" id="GO:0000272">
    <property type="term" value="P:polysaccharide catabolic process"/>
    <property type="evidence" value="ECO:0007669"/>
    <property type="project" value="UniProtKB-KW"/>
</dbReference>
<dbReference type="GO" id="GO:0031176">
    <property type="term" value="F:endo-1,4-beta-xylanase activity"/>
    <property type="evidence" value="ECO:0007669"/>
    <property type="project" value="UniProtKB-ARBA"/>
</dbReference>